<keyword evidence="3 4" id="KW-0067">ATP-binding</keyword>
<protein>
    <recommendedName>
        <fullName evidence="5">5-formyltetrahydrofolate cyclo-ligase</fullName>
        <ecNumber evidence="5">6.3.3.2</ecNumber>
    </recommendedName>
</protein>
<keyword evidence="5" id="KW-0479">Metal-binding</keyword>
<dbReference type="GO" id="GO:0009396">
    <property type="term" value="P:folic acid-containing compound biosynthetic process"/>
    <property type="evidence" value="ECO:0007669"/>
    <property type="project" value="TreeGrafter"/>
</dbReference>
<keyword evidence="5" id="KW-0460">Magnesium</keyword>
<proteinExistence type="inferred from homology"/>
<dbReference type="RefSeq" id="WP_064611852.1">
    <property type="nucleotide sequence ID" value="NZ_LXHB01000136.1"/>
</dbReference>
<feature type="binding site" evidence="4">
    <location>
        <position position="59"/>
    </location>
    <ligand>
        <name>substrate</name>
    </ligand>
</feature>
<dbReference type="InterPro" id="IPR002698">
    <property type="entry name" value="FTHF_cligase"/>
</dbReference>
<keyword evidence="2 4" id="KW-0547">Nucleotide-binding</keyword>
<dbReference type="NCBIfam" id="TIGR02727">
    <property type="entry name" value="MTHFS_bact"/>
    <property type="match status" value="1"/>
</dbReference>
<comment type="similarity">
    <text evidence="1 5">Belongs to the 5-formyltetrahydrofolate cyclo-ligase family.</text>
</comment>
<dbReference type="Proteomes" id="UP000078228">
    <property type="component" value="Unassembled WGS sequence"/>
</dbReference>
<dbReference type="eggNOG" id="COG0212">
    <property type="taxonomic scope" value="Bacteria"/>
</dbReference>
<dbReference type="GO" id="GO:0005524">
    <property type="term" value="F:ATP binding"/>
    <property type="evidence" value="ECO:0007669"/>
    <property type="project" value="UniProtKB-KW"/>
</dbReference>
<dbReference type="EC" id="6.3.3.2" evidence="5"/>
<dbReference type="OrthoDB" id="9801938at2"/>
<dbReference type="PATRIC" id="fig|480.237.peg.2071"/>
<dbReference type="GO" id="GO:0046872">
    <property type="term" value="F:metal ion binding"/>
    <property type="evidence" value="ECO:0007669"/>
    <property type="project" value="UniProtKB-KW"/>
</dbReference>
<evidence type="ECO:0000313" key="7">
    <source>
        <dbReference type="Proteomes" id="UP000078228"/>
    </source>
</evidence>
<evidence type="ECO:0000256" key="5">
    <source>
        <dbReference type="RuleBase" id="RU361279"/>
    </source>
</evidence>
<comment type="cofactor">
    <cofactor evidence="5">
        <name>Mg(2+)</name>
        <dbReference type="ChEBI" id="CHEBI:18420"/>
    </cofactor>
</comment>
<dbReference type="Gene3D" id="3.40.50.10420">
    <property type="entry name" value="NagB/RpiA/CoA transferase-like"/>
    <property type="match status" value="1"/>
</dbReference>
<dbReference type="GO" id="GO:0030272">
    <property type="term" value="F:5-formyltetrahydrofolate cyclo-ligase activity"/>
    <property type="evidence" value="ECO:0007669"/>
    <property type="project" value="UniProtKB-EC"/>
</dbReference>
<comment type="catalytic activity">
    <reaction evidence="5">
        <text>(6S)-5-formyl-5,6,7,8-tetrahydrofolate + ATP = (6R)-5,10-methenyltetrahydrofolate + ADP + phosphate</text>
        <dbReference type="Rhea" id="RHEA:10488"/>
        <dbReference type="ChEBI" id="CHEBI:30616"/>
        <dbReference type="ChEBI" id="CHEBI:43474"/>
        <dbReference type="ChEBI" id="CHEBI:57455"/>
        <dbReference type="ChEBI" id="CHEBI:57457"/>
        <dbReference type="ChEBI" id="CHEBI:456216"/>
        <dbReference type="EC" id="6.3.3.2"/>
    </reaction>
</comment>
<organism evidence="6 7">
    <name type="scientific">Moraxella catarrhalis</name>
    <name type="common">Branhamella catarrhalis</name>
    <dbReference type="NCBI Taxonomy" id="480"/>
    <lineage>
        <taxon>Bacteria</taxon>
        <taxon>Pseudomonadati</taxon>
        <taxon>Pseudomonadota</taxon>
        <taxon>Gammaproteobacteria</taxon>
        <taxon>Moraxellales</taxon>
        <taxon>Moraxellaceae</taxon>
        <taxon>Moraxella</taxon>
    </lineage>
</organism>
<evidence type="ECO:0000256" key="2">
    <source>
        <dbReference type="ARBA" id="ARBA00022741"/>
    </source>
</evidence>
<keyword evidence="7" id="KW-1185">Reference proteome</keyword>
<dbReference type="PANTHER" id="PTHR23407:SF1">
    <property type="entry name" value="5-FORMYLTETRAHYDROFOLATE CYCLO-LIGASE"/>
    <property type="match status" value="1"/>
</dbReference>
<reference evidence="6 7" key="1">
    <citation type="journal article" date="2016" name="Genome Biol. Evol.">
        <title>Comparative Genomic Analyses of the Moraxella catarrhalis Serosensitive and Seroresistant Lineages Demonstrate Their Independent Evolution.</title>
        <authorList>
            <person name="Earl J.P."/>
            <person name="de Vries S.P."/>
            <person name="Ahmed A."/>
            <person name="Powell E."/>
            <person name="Schultz M.P."/>
            <person name="Hermans P.W."/>
            <person name="Hill D.J."/>
            <person name="Zhou Z."/>
            <person name="Constantinidou C.I."/>
            <person name="Hu F.Z."/>
            <person name="Bootsma H.J."/>
            <person name="Ehrlich G.D."/>
        </authorList>
    </citation>
    <scope>NUCLEOTIDE SEQUENCE [LARGE SCALE GENOMIC DNA]</scope>
    <source>
        <strain evidence="6 7">Z7542</strain>
    </source>
</reference>
<evidence type="ECO:0000256" key="1">
    <source>
        <dbReference type="ARBA" id="ARBA00010638"/>
    </source>
</evidence>
<keyword evidence="6" id="KW-0436">Ligase</keyword>
<feature type="binding site" evidence="4">
    <location>
        <position position="64"/>
    </location>
    <ligand>
        <name>substrate</name>
    </ligand>
</feature>
<feature type="binding site" evidence="4">
    <location>
        <begin position="143"/>
        <end position="151"/>
    </location>
    <ligand>
        <name>ATP</name>
        <dbReference type="ChEBI" id="CHEBI:30616"/>
    </ligand>
</feature>
<gene>
    <name evidence="6" type="ORF">AO384_1879</name>
</gene>
<accession>A0A198UH26</accession>
<evidence type="ECO:0000313" key="6">
    <source>
        <dbReference type="EMBL" id="OAU94522.1"/>
    </source>
</evidence>
<dbReference type="InterPro" id="IPR037171">
    <property type="entry name" value="NagB/RpiA_transferase-like"/>
</dbReference>
<name>A0A198UH26_MORCA</name>
<dbReference type="InterPro" id="IPR024185">
    <property type="entry name" value="FTHF_cligase-like_sf"/>
</dbReference>
<dbReference type="GO" id="GO:0035999">
    <property type="term" value="P:tetrahydrofolate interconversion"/>
    <property type="evidence" value="ECO:0007669"/>
    <property type="project" value="TreeGrafter"/>
</dbReference>
<evidence type="ECO:0000256" key="3">
    <source>
        <dbReference type="ARBA" id="ARBA00022840"/>
    </source>
</evidence>
<comment type="caution">
    <text evidence="6">The sequence shown here is derived from an EMBL/GenBank/DDBJ whole genome shotgun (WGS) entry which is preliminary data.</text>
</comment>
<evidence type="ECO:0000256" key="4">
    <source>
        <dbReference type="PIRSR" id="PIRSR006806-1"/>
    </source>
</evidence>
<dbReference type="SUPFAM" id="SSF100950">
    <property type="entry name" value="NagB/RpiA/CoA transferase-like"/>
    <property type="match status" value="1"/>
</dbReference>
<dbReference type="EMBL" id="LXHC01000028">
    <property type="protein sequence ID" value="OAU94522.1"/>
    <property type="molecule type" value="Genomic_DNA"/>
</dbReference>
<dbReference type="Pfam" id="PF01812">
    <property type="entry name" value="5-FTHF_cyc-lig"/>
    <property type="match status" value="1"/>
</dbReference>
<sequence length="198" mass="22869">MTKTNHQTNLSAVHLRKHMRMQRRSLSHCERQRSAYLASRFLYKLIPLLPKKANIGFYLDGFGELPTATIAQFCQKLDYQAYLPITTPNKPLTFTPIIQPLNKTPLKKHRLGMHEPRSKLILSANHMDAIICPLVMVDLNGVRLGMGGGYYDRTFAKAKNCLKIAWCYDFQVTDRLPKQPWDMSVDIIITDQRLIRLK</sequence>
<dbReference type="PANTHER" id="PTHR23407">
    <property type="entry name" value="ATPASE INHIBITOR/5-FORMYLTETRAHYDROFOLATE CYCLO-LIGASE"/>
    <property type="match status" value="1"/>
</dbReference>
<dbReference type="AlphaFoldDB" id="A0A198UH26"/>
<dbReference type="PIRSF" id="PIRSF006806">
    <property type="entry name" value="FTHF_cligase"/>
    <property type="match status" value="1"/>
</dbReference>